<keyword evidence="2" id="KW-0812">Transmembrane</keyword>
<reference evidence="3" key="1">
    <citation type="journal article" date="2021" name="New Phytol.">
        <title>Evolutionary innovations through gain and loss of genes in the ectomycorrhizal Boletales.</title>
        <authorList>
            <person name="Wu G."/>
            <person name="Miyauchi S."/>
            <person name="Morin E."/>
            <person name="Kuo A."/>
            <person name="Drula E."/>
            <person name="Varga T."/>
            <person name="Kohler A."/>
            <person name="Feng B."/>
            <person name="Cao Y."/>
            <person name="Lipzen A."/>
            <person name="Daum C."/>
            <person name="Hundley H."/>
            <person name="Pangilinan J."/>
            <person name="Johnson J."/>
            <person name="Barry K."/>
            <person name="LaButti K."/>
            <person name="Ng V."/>
            <person name="Ahrendt S."/>
            <person name="Min B."/>
            <person name="Choi I.G."/>
            <person name="Park H."/>
            <person name="Plett J.M."/>
            <person name="Magnuson J."/>
            <person name="Spatafora J.W."/>
            <person name="Nagy L.G."/>
            <person name="Henrissat B."/>
            <person name="Grigoriev I.V."/>
            <person name="Yang Z.L."/>
            <person name="Xu J."/>
            <person name="Martin F.M."/>
        </authorList>
    </citation>
    <scope>NUCLEOTIDE SEQUENCE</scope>
    <source>
        <strain evidence="3">KKN 215</strain>
    </source>
</reference>
<feature type="region of interest" description="Disordered" evidence="1">
    <location>
        <begin position="173"/>
        <end position="196"/>
    </location>
</feature>
<protein>
    <submittedName>
        <fullName evidence="3">Uncharacterized protein</fullName>
    </submittedName>
</protein>
<keyword evidence="2" id="KW-1133">Transmembrane helix</keyword>
<proteinExistence type="predicted"/>
<dbReference type="EMBL" id="JAEVFJ010000060">
    <property type="protein sequence ID" value="KAH8078074.1"/>
    <property type="molecule type" value="Genomic_DNA"/>
</dbReference>
<organism evidence="3 4">
    <name type="scientific">Cristinia sonorae</name>
    <dbReference type="NCBI Taxonomy" id="1940300"/>
    <lineage>
        <taxon>Eukaryota</taxon>
        <taxon>Fungi</taxon>
        <taxon>Dikarya</taxon>
        <taxon>Basidiomycota</taxon>
        <taxon>Agaricomycotina</taxon>
        <taxon>Agaricomycetes</taxon>
        <taxon>Agaricomycetidae</taxon>
        <taxon>Agaricales</taxon>
        <taxon>Pleurotineae</taxon>
        <taxon>Stephanosporaceae</taxon>
        <taxon>Cristinia</taxon>
    </lineage>
</organism>
<evidence type="ECO:0000313" key="4">
    <source>
        <dbReference type="Proteomes" id="UP000813824"/>
    </source>
</evidence>
<name>A0A8K0UDF6_9AGAR</name>
<evidence type="ECO:0000256" key="2">
    <source>
        <dbReference type="SAM" id="Phobius"/>
    </source>
</evidence>
<comment type="caution">
    <text evidence="3">The sequence shown here is derived from an EMBL/GenBank/DDBJ whole genome shotgun (WGS) entry which is preliminary data.</text>
</comment>
<accession>A0A8K0UDF6</accession>
<dbReference type="OrthoDB" id="2683906at2759"/>
<dbReference type="AlphaFoldDB" id="A0A8K0UDF6"/>
<dbReference type="Proteomes" id="UP000813824">
    <property type="component" value="Unassembled WGS sequence"/>
</dbReference>
<sequence>MSTLSSSSPQASETTTTQTNPNTIPALSGSASLYLYTFLATLVLLLTVSALIIARSYALRRRQQRIIDEAIRNGTYVPPPSRIFGPPPLEKPILHDVYLTSNQTAREGWCGTSAEDSSERWRELPPIAASKIATHPESSDSRSPALQIPLTWAEALMEGRIQLSSIRPFLRRHRETTSTPTSAPAPSLTSADTTLPKKPADKPFIHLYYFVQLPSIGKGSEEAIPPLEVGVLRCREIDEVKEGVTDVASV</sequence>
<feature type="compositionally biased region" description="Low complexity" evidence="1">
    <location>
        <begin position="177"/>
        <end position="194"/>
    </location>
</feature>
<keyword evidence="2" id="KW-0472">Membrane</keyword>
<feature type="transmembrane region" description="Helical" evidence="2">
    <location>
        <begin position="33"/>
        <end position="54"/>
    </location>
</feature>
<gene>
    <name evidence="3" type="ORF">BXZ70DRAFT_690488</name>
</gene>
<evidence type="ECO:0000313" key="3">
    <source>
        <dbReference type="EMBL" id="KAH8078074.1"/>
    </source>
</evidence>
<evidence type="ECO:0000256" key="1">
    <source>
        <dbReference type="SAM" id="MobiDB-lite"/>
    </source>
</evidence>
<feature type="region of interest" description="Disordered" evidence="1">
    <location>
        <begin position="1"/>
        <end position="23"/>
    </location>
</feature>
<keyword evidence="4" id="KW-1185">Reference proteome</keyword>